<comment type="caution">
    <text evidence="2">The sequence shown here is derived from an EMBL/GenBank/DDBJ whole genome shotgun (WGS) entry which is preliminary data.</text>
</comment>
<sequence length="185" mass="20877">MYEQQQQQHLSDSGFGDDSSWLAGDDDLLRLPPHHQSDAAAAEATNSGNENLDRRLLKDLVEMVPLIEQFMEHKEKSSFKRRGSMVYTKMPSKESLSRRVQDFYFGSHLEFSLVFLNLYLHLLDLKGRNASQAVPGRKKRDAEGNNDAVNDAKEVGENAKALAGADKDELTRLREQVSDLQTILS</sequence>
<proteinExistence type="predicted"/>
<dbReference type="GO" id="GO:0008017">
    <property type="term" value="F:microtubule binding"/>
    <property type="evidence" value="ECO:0007669"/>
    <property type="project" value="InterPro"/>
</dbReference>
<feature type="region of interest" description="Disordered" evidence="1">
    <location>
        <begin position="131"/>
        <end position="161"/>
    </location>
</feature>
<reference evidence="2" key="1">
    <citation type="submission" date="2019-12" db="EMBL/GenBank/DDBJ databases">
        <title>Genome sequencing and annotation of Brassica cretica.</title>
        <authorList>
            <person name="Studholme D.J."/>
            <person name="Sarris P.F."/>
        </authorList>
    </citation>
    <scope>NUCLEOTIDE SEQUENCE</scope>
    <source>
        <strain evidence="2">PFS-102/07</strain>
        <tissue evidence="2">Leaf</tissue>
    </source>
</reference>
<protein>
    <submittedName>
        <fullName evidence="2">Uncharacterized protein</fullName>
    </submittedName>
</protein>
<dbReference type="PANTHER" id="PTHR35502">
    <property type="entry name" value="PROTEIN MICROTUBULE BINDING PROTEIN 2C"/>
    <property type="match status" value="1"/>
</dbReference>
<evidence type="ECO:0000256" key="1">
    <source>
        <dbReference type="SAM" id="MobiDB-lite"/>
    </source>
</evidence>
<feature type="compositionally biased region" description="Polar residues" evidence="1">
    <location>
        <begin position="1"/>
        <end position="11"/>
    </location>
</feature>
<organism evidence="2">
    <name type="scientific">Brassica cretica</name>
    <name type="common">Mustard</name>
    <dbReference type="NCBI Taxonomy" id="69181"/>
    <lineage>
        <taxon>Eukaryota</taxon>
        <taxon>Viridiplantae</taxon>
        <taxon>Streptophyta</taxon>
        <taxon>Embryophyta</taxon>
        <taxon>Tracheophyta</taxon>
        <taxon>Spermatophyta</taxon>
        <taxon>Magnoliopsida</taxon>
        <taxon>eudicotyledons</taxon>
        <taxon>Gunneridae</taxon>
        <taxon>Pentapetalae</taxon>
        <taxon>rosids</taxon>
        <taxon>malvids</taxon>
        <taxon>Brassicales</taxon>
        <taxon>Brassicaceae</taxon>
        <taxon>Brassiceae</taxon>
        <taxon>Brassica</taxon>
    </lineage>
</organism>
<evidence type="ECO:0000313" key="2">
    <source>
        <dbReference type="EMBL" id="KAF2574204.1"/>
    </source>
</evidence>
<dbReference type="EMBL" id="QGKY02001015">
    <property type="protein sequence ID" value="KAF2574204.1"/>
    <property type="molecule type" value="Genomic_DNA"/>
</dbReference>
<accession>A0A8S9IWT3</accession>
<dbReference type="InterPro" id="IPR040289">
    <property type="entry name" value="MBP2C"/>
</dbReference>
<dbReference type="GO" id="GO:0010497">
    <property type="term" value="P:plasmodesmata-mediated intercellular transport"/>
    <property type="evidence" value="ECO:0007669"/>
    <property type="project" value="InterPro"/>
</dbReference>
<gene>
    <name evidence="2" type="ORF">F2Q70_00006468</name>
</gene>
<feature type="region of interest" description="Disordered" evidence="1">
    <location>
        <begin position="1"/>
        <end position="49"/>
    </location>
</feature>
<dbReference type="PANTHER" id="PTHR35502:SF2">
    <property type="entry name" value="PROTEIN MICROTUBULE BINDING PROTEIN 2C"/>
    <property type="match status" value="1"/>
</dbReference>
<dbReference type="AlphaFoldDB" id="A0A8S9IWT3"/>
<name>A0A8S9IWT3_BRACR</name>